<sequence>MAIRSAHPALLAALAAASTLAALPAAADRPGPGRGGFGGAPRVQPYRAPGPQFHAPGPAVRIHAPGPAVRFHGPGAGPGYWYHGRHDGIWGWWWVAGASWLFYPQPVVVQPAPSEPIVVQPAPQTNTENWYYCDSAQAYYPYAQSCPEGWRQIPATPPGNTRNNSAGQQSWYYCDSARGYYPYVPSCPEGWRAVAATPPEGTQPSGDRQP</sequence>
<dbReference type="OrthoDB" id="5397649at2"/>
<evidence type="ECO:0000256" key="1">
    <source>
        <dbReference type="SAM" id="SignalP"/>
    </source>
</evidence>
<dbReference type="AlphaFoldDB" id="A0A4Y4CYG9"/>
<dbReference type="Proteomes" id="UP000318422">
    <property type="component" value="Unassembled WGS sequence"/>
</dbReference>
<name>A0A4Y4CYG9_ZOORA</name>
<comment type="caution">
    <text evidence="2">The sequence shown here is derived from an EMBL/GenBank/DDBJ whole genome shotgun (WGS) entry which is preliminary data.</text>
</comment>
<feature type="signal peptide" evidence="1">
    <location>
        <begin position="1"/>
        <end position="27"/>
    </location>
</feature>
<dbReference type="EMBL" id="BJNV01000052">
    <property type="protein sequence ID" value="GEC96749.1"/>
    <property type="molecule type" value="Genomic_DNA"/>
</dbReference>
<dbReference type="RefSeq" id="WP_141353373.1">
    <property type="nucleotide sequence ID" value="NZ_BJNV01000052.1"/>
</dbReference>
<proteinExistence type="predicted"/>
<keyword evidence="3" id="KW-1185">Reference proteome</keyword>
<accession>A0A4Y4CYG9</accession>
<evidence type="ECO:0000313" key="3">
    <source>
        <dbReference type="Proteomes" id="UP000318422"/>
    </source>
</evidence>
<reference evidence="2 3" key="1">
    <citation type="submission" date="2019-06" db="EMBL/GenBank/DDBJ databases">
        <title>Whole genome shotgun sequence of Zoogloea ramigera NBRC 15342.</title>
        <authorList>
            <person name="Hosoyama A."/>
            <person name="Uohara A."/>
            <person name="Ohji S."/>
            <person name="Ichikawa N."/>
        </authorList>
    </citation>
    <scope>NUCLEOTIDE SEQUENCE [LARGE SCALE GENOMIC DNA]</scope>
    <source>
        <strain evidence="2 3">NBRC 15342</strain>
    </source>
</reference>
<feature type="chain" id="PRO_5021298714" evidence="1">
    <location>
        <begin position="28"/>
        <end position="210"/>
    </location>
</feature>
<keyword evidence="1" id="KW-0732">Signal</keyword>
<evidence type="ECO:0000313" key="2">
    <source>
        <dbReference type="EMBL" id="GEC96749.1"/>
    </source>
</evidence>
<organism evidence="2 3">
    <name type="scientific">Zoogloea ramigera</name>
    <dbReference type="NCBI Taxonomy" id="350"/>
    <lineage>
        <taxon>Bacteria</taxon>
        <taxon>Pseudomonadati</taxon>
        <taxon>Pseudomonadota</taxon>
        <taxon>Betaproteobacteria</taxon>
        <taxon>Rhodocyclales</taxon>
        <taxon>Zoogloeaceae</taxon>
        <taxon>Zoogloea</taxon>
    </lineage>
</organism>
<protein>
    <submittedName>
        <fullName evidence="2">Uncharacterized protein</fullName>
    </submittedName>
</protein>
<gene>
    <name evidence="2" type="ORF">ZRA01_28220</name>
</gene>